<dbReference type="SUPFAM" id="SSF51161">
    <property type="entry name" value="Trimeric LpxA-like enzymes"/>
    <property type="match status" value="1"/>
</dbReference>
<feature type="region of interest" description="N-acetyltransferase" evidence="17">
    <location>
        <begin position="252"/>
        <end position="456"/>
    </location>
</feature>
<dbReference type="GO" id="GO:0016020">
    <property type="term" value="C:membrane"/>
    <property type="evidence" value="ECO:0007669"/>
    <property type="project" value="GOC"/>
</dbReference>
<keyword evidence="21" id="KW-1185">Reference proteome</keyword>
<feature type="binding site" evidence="17">
    <location>
        <position position="423"/>
    </location>
    <ligand>
        <name>acetyl-CoA</name>
        <dbReference type="ChEBI" id="CHEBI:57288"/>
    </ligand>
</feature>
<dbReference type="GO" id="GO:0009252">
    <property type="term" value="P:peptidoglycan biosynthetic process"/>
    <property type="evidence" value="ECO:0007669"/>
    <property type="project" value="UniProtKB-UniRule"/>
</dbReference>
<feature type="binding site" evidence="17">
    <location>
        <position position="228"/>
    </location>
    <ligand>
        <name>UDP-N-acetyl-alpha-D-glucosamine</name>
        <dbReference type="ChEBI" id="CHEBI:57705"/>
    </ligand>
</feature>
<dbReference type="CDD" id="cd03353">
    <property type="entry name" value="LbH_GlmU_C"/>
    <property type="match status" value="1"/>
</dbReference>
<keyword evidence="7 17" id="KW-0677">Repeat</keyword>
<name>A0A347WND6_9LACT</name>
<dbReference type="GO" id="GO:0009245">
    <property type="term" value="P:lipid A biosynthetic process"/>
    <property type="evidence" value="ECO:0007669"/>
    <property type="project" value="UniProtKB-UniRule"/>
</dbReference>
<feature type="active site" description="Proton acceptor" evidence="17">
    <location>
        <position position="363"/>
    </location>
</feature>
<evidence type="ECO:0000256" key="11">
    <source>
        <dbReference type="ARBA" id="ARBA00023268"/>
    </source>
</evidence>
<comment type="subunit">
    <text evidence="17">Homotrimer.</text>
</comment>
<evidence type="ECO:0000256" key="6">
    <source>
        <dbReference type="ARBA" id="ARBA00022723"/>
    </source>
</evidence>
<evidence type="ECO:0000256" key="14">
    <source>
        <dbReference type="ARBA" id="ARBA00048247"/>
    </source>
</evidence>
<dbReference type="GO" id="GO:0071555">
    <property type="term" value="P:cell wall organization"/>
    <property type="evidence" value="ECO:0007669"/>
    <property type="project" value="UniProtKB-KW"/>
</dbReference>
<feature type="binding site" evidence="17">
    <location>
        <position position="351"/>
    </location>
    <ligand>
        <name>UDP-N-acetyl-alpha-D-glucosamine</name>
        <dbReference type="ChEBI" id="CHEBI:57705"/>
    </ligand>
</feature>
<dbReference type="GO" id="GO:0019134">
    <property type="term" value="F:glucosamine-1-phosphate N-acetyltransferase activity"/>
    <property type="evidence" value="ECO:0007669"/>
    <property type="project" value="UniProtKB-UniRule"/>
</dbReference>
<feature type="binding site" evidence="17">
    <location>
        <position position="377"/>
    </location>
    <ligand>
        <name>UDP-N-acetyl-alpha-D-glucosamine</name>
        <dbReference type="ChEBI" id="CHEBI:57705"/>
    </ligand>
</feature>
<dbReference type="PANTHER" id="PTHR43584:SF3">
    <property type="entry name" value="BIFUNCTIONAL PROTEIN GLMU"/>
    <property type="match status" value="1"/>
</dbReference>
<dbReference type="InterPro" id="IPR038009">
    <property type="entry name" value="GlmU_C_LbH"/>
</dbReference>
<dbReference type="OrthoDB" id="9775031at2"/>
<evidence type="ECO:0000256" key="3">
    <source>
        <dbReference type="ARBA" id="ARBA00022490"/>
    </source>
</evidence>
<feature type="binding site" evidence="17">
    <location>
        <position position="155"/>
    </location>
    <ligand>
        <name>UDP-N-acetyl-alpha-D-glucosamine</name>
        <dbReference type="ChEBI" id="CHEBI:57705"/>
    </ligand>
</feature>
<dbReference type="HAMAP" id="MF_01631">
    <property type="entry name" value="GlmU"/>
    <property type="match status" value="1"/>
</dbReference>
<sequence length="456" mass="49411">MSQRFAIVLAAGKGTRMKSERPKVLHEINGLSMIEHIFQALKKVQVDKLVTVVGHEAERVQSVLAGQCDFALQAEQLGTGHAVLQARDVLESLDGTTIVVSGDTPLLSGETLEELFTHHESSGAKGTILTAEALDPTGYGRVVRSEDGKVAYIVEHKDASEAEQRVREINTGTYIFDNRALFEALKQVGNDNAQGEYYLPDVIAILKNQGDMVDAFMMENFDEGMGVNDRVALSTASRLMTQRINEKHMLNGVTFVNPETTYIEVGVEIGPDTVIEGNVSIKGQTRIGAHCEITSGSEIIDSQIGDYVQVRSSSIESSQVGNHSDIGPMAHLRPNAQLGEYVHIGNFVEVKNAQIGDHTKAGHLSYIGDATLGRNINIGCGTTFVNFDGKKKSHTTVGDDSFIGSGVNLIAPLNIAPRSVLAAGSTIYEDVHEETLAIARSTQTNKANYWSKFNNK</sequence>
<feature type="binding site" evidence="17">
    <location>
        <position position="140"/>
    </location>
    <ligand>
        <name>UDP-N-acetyl-alpha-D-glucosamine</name>
        <dbReference type="ChEBI" id="CHEBI:57705"/>
    </ligand>
</feature>
<dbReference type="Gene3D" id="2.160.10.10">
    <property type="entry name" value="Hexapeptide repeat proteins"/>
    <property type="match status" value="1"/>
</dbReference>
<evidence type="ECO:0000256" key="4">
    <source>
        <dbReference type="ARBA" id="ARBA00022679"/>
    </source>
</evidence>
<dbReference type="GO" id="GO:0006048">
    <property type="term" value="P:UDP-N-acetylglucosamine biosynthetic process"/>
    <property type="evidence" value="ECO:0007669"/>
    <property type="project" value="UniProtKB-UniPathway"/>
</dbReference>
<dbReference type="GO" id="GO:0000902">
    <property type="term" value="P:cell morphogenesis"/>
    <property type="evidence" value="ECO:0007669"/>
    <property type="project" value="UniProtKB-UniRule"/>
</dbReference>
<dbReference type="GO" id="GO:0003977">
    <property type="term" value="F:UDP-N-acetylglucosamine diphosphorylase activity"/>
    <property type="evidence" value="ECO:0007669"/>
    <property type="project" value="UniProtKB-UniRule"/>
</dbReference>
<dbReference type="PANTHER" id="PTHR43584">
    <property type="entry name" value="NUCLEOTIDYL TRANSFERASE"/>
    <property type="match status" value="1"/>
</dbReference>
<feature type="binding site" evidence="17">
    <location>
        <position position="405"/>
    </location>
    <ligand>
        <name>acetyl-CoA</name>
        <dbReference type="ChEBI" id="CHEBI:57288"/>
    </ligand>
</feature>
<feature type="domain" description="Nucleotidyl transferase" evidence="18">
    <location>
        <begin position="6"/>
        <end position="220"/>
    </location>
</feature>
<evidence type="ECO:0000256" key="1">
    <source>
        <dbReference type="ARBA" id="ARBA00005166"/>
    </source>
</evidence>
<feature type="region of interest" description="Pyrophosphorylase" evidence="17">
    <location>
        <begin position="1"/>
        <end position="230"/>
    </location>
</feature>
<keyword evidence="8 17" id="KW-0460">Magnesium</keyword>
<feature type="binding site" evidence="17">
    <location>
        <position position="23"/>
    </location>
    <ligand>
        <name>UDP-N-acetyl-alpha-D-glucosamine</name>
        <dbReference type="ChEBI" id="CHEBI:57705"/>
    </ligand>
</feature>
<evidence type="ECO:0000256" key="2">
    <source>
        <dbReference type="ARBA" id="ARBA00005208"/>
    </source>
</evidence>
<dbReference type="KEGG" id="abae:CL176_11610"/>
<dbReference type="Pfam" id="PF25087">
    <property type="entry name" value="GMPPB_C"/>
    <property type="match status" value="1"/>
</dbReference>
<keyword evidence="11 17" id="KW-0511">Multifunctional enzyme</keyword>
<dbReference type="Proteomes" id="UP000263232">
    <property type="component" value="Chromosome"/>
</dbReference>
<evidence type="ECO:0000256" key="16">
    <source>
        <dbReference type="ARBA" id="ARBA00049628"/>
    </source>
</evidence>
<dbReference type="Gene3D" id="3.90.550.10">
    <property type="entry name" value="Spore Coat Polysaccharide Biosynthesis Protein SpsA, Chain A"/>
    <property type="match status" value="1"/>
</dbReference>
<comment type="similarity">
    <text evidence="17">In the N-terminal section; belongs to the N-acetylglucosamine-1-phosphate uridyltransferase family.</text>
</comment>
<comment type="pathway">
    <text evidence="2 17">Nucleotide-sugar biosynthesis; UDP-N-acetyl-alpha-D-glucosamine biosynthesis; UDP-N-acetyl-alpha-D-glucosamine from N-acetyl-alpha-D-glucosamine 1-phosphate: step 1/1.</text>
</comment>
<organism evidence="20 21">
    <name type="scientific">Suicoccus acidiformans</name>
    <dbReference type="NCBI Taxonomy" id="2036206"/>
    <lineage>
        <taxon>Bacteria</taxon>
        <taxon>Bacillati</taxon>
        <taxon>Bacillota</taxon>
        <taxon>Bacilli</taxon>
        <taxon>Lactobacillales</taxon>
        <taxon>Aerococcaceae</taxon>
        <taxon>Suicoccus</taxon>
    </lineage>
</organism>
<feature type="binding site" evidence="17">
    <location>
        <position position="440"/>
    </location>
    <ligand>
        <name>acetyl-CoA</name>
        <dbReference type="ChEBI" id="CHEBI:57288"/>
    </ligand>
</feature>
<evidence type="ECO:0000256" key="17">
    <source>
        <dbReference type="HAMAP-Rule" id="MF_01631"/>
    </source>
</evidence>
<comment type="catalytic activity">
    <reaction evidence="15 17">
        <text>N-acetyl-alpha-D-glucosamine 1-phosphate + UTP + H(+) = UDP-N-acetyl-alpha-D-glucosamine + diphosphate</text>
        <dbReference type="Rhea" id="RHEA:13509"/>
        <dbReference type="ChEBI" id="CHEBI:15378"/>
        <dbReference type="ChEBI" id="CHEBI:33019"/>
        <dbReference type="ChEBI" id="CHEBI:46398"/>
        <dbReference type="ChEBI" id="CHEBI:57705"/>
        <dbReference type="ChEBI" id="CHEBI:57776"/>
        <dbReference type="EC" id="2.7.7.23"/>
    </reaction>
</comment>
<evidence type="ECO:0000256" key="15">
    <source>
        <dbReference type="ARBA" id="ARBA00048493"/>
    </source>
</evidence>
<dbReference type="UniPathway" id="UPA00113">
    <property type="reaction ID" value="UER00532"/>
</dbReference>
<dbReference type="InterPro" id="IPR050065">
    <property type="entry name" value="GlmU-like"/>
</dbReference>
<evidence type="ECO:0000259" key="18">
    <source>
        <dbReference type="Pfam" id="PF00483"/>
    </source>
</evidence>
<evidence type="ECO:0000256" key="9">
    <source>
        <dbReference type="ARBA" id="ARBA00022960"/>
    </source>
</evidence>
<feature type="binding site" evidence="17">
    <location>
        <position position="170"/>
    </location>
    <ligand>
        <name>UDP-N-acetyl-alpha-D-glucosamine</name>
        <dbReference type="ChEBI" id="CHEBI:57705"/>
    </ligand>
</feature>
<evidence type="ECO:0000313" key="21">
    <source>
        <dbReference type="Proteomes" id="UP000263232"/>
    </source>
</evidence>
<protein>
    <recommendedName>
        <fullName evidence="17">Bifunctional protein GlmU</fullName>
    </recommendedName>
    <domain>
        <recommendedName>
            <fullName evidence="17">UDP-N-acetylglucosamine pyrophosphorylase</fullName>
            <ecNumber evidence="17">2.7.7.23</ecNumber>
        </recommendedName>
        <alternativeName>
            <fullName evidence="17">N-acetylglucosamine-1-phosphate uridyltransferase</fullName>
        </alternativeName>
    </domain>
    <domain>
        <recommendedName>
            <fullName evidence="17">Glucosamine-1-phosphate N-acetyltransferase</fullName>
            <ecNumber evidence="17">2.3.1.157</ecNumber>
        </recommendedName>
    </domain>
</protein>
<dbReference type="GO" id="GO:0005737">
    <property type="term" value="C:cytoplasm"/>
    <property type="evidence" value="ECO:0007669"/>
    <property type="project" value="UniProtKB-SubCell"/>
</dbReference>
<dbReference type="EC" id="2.3.1.157" evidence="17"/>
<comment type="cofactor">
    <cofactor evidence="17">
        <name>Mg(2+)</name>
        <dbReference type="ChEBI" id="CHEBI:18420"/>
    </cofactor>
    <text evidence="17">Binds 1 Mg(2+) ion per subunit.</text>
</comment>
<comment type="similarity">
    <text evidence="17">In the C-terminal section; belongs to the transferase hexapeptide repeat family.</text>
</comment>
<dbReference type="NCBIfam" id="TIGR01173">
    <property type="entry name" value="glmU"/>
    <property type="match status" value="1"/>
</dbReference>
<dbReference type="InterPro" id="IPR011004">
    <property type="entry name" value="Trimer_LpxA-like_sf"/>
</dbReference>
<dbReference type="PROSITE" id="PS00101">
    <property type="entry name" value="HEXAPEP_TRANSFERASES"/>
    <property type="match status" value="1"/>
</dbReference>
<gene>
    <name evidence="17 20" type="primary">glmU</name>
    <name evidence="20" type="ORF">CL176_11610</name>
</gene>
<dbReference type="RefSeq" id="WP_118991449.1">
    <property type="nucleotide sequence ID" value="NZ_CP023434.1"/>
</dbReference>
<dbReference type="InterPro" id="IPR018357">
    <property type="entry name" value="Hexapep_transf_CS"/>
</dbReference>
<dbReference type="InterPro" id="IPR005882">
    <property type="entry name" value="Bifunctional_GlmU"/>
</dbReference>
<keyword evidence="3 17" id="KW-0963">Cytoplasm</keyword>
<dbReference type="NCBIfam" id="NF010934">
    <property type="entry name" value="PRK14354.1"/>
    <property type="match status" value="1"/>
</dbReference>
<dbReference type="InterPro" id="IPR056729">
    <property type="entry name" value="GMPPB_C"/>
</dbReference>
<keyword evidence="13 17" id="KW-0961">Cell wall biogenesis/degradation</keyword>
<evidence type="ECO:0000256" key="13">
    <source>
        <dbReference type="ARBA" id="ARBA00023316"/>
    </source>
</evidence>
<dbReference type="GO" id="GO:0008360">
    <property type="term" value="P:regulation of cell shape"/>
    <property type="evidence" value="ECO:0007669"/>
    <property type="project" value="UniProtKB-KW"/>
</dbReference>
<feature type="binding site" evidence="17">
    <location>
        <position position="333"/>
    </location>
    <ligand>
        <name>UDP-N-acetyl-alpha-D-glucosamine</name>
        <dbReference type="ChEBI" id="CHEBI:57705"/>
    </ligand>
</feature>
<feature type="binding site" evidence="17">
    <location>
        <position position="228"/>
    </location>
    <ligand>
        <name>Mg(2+)</name>
        <dbReference type="ChEBI" id="CHEBI:18420"/>
    </ligand>
</feature>
<keyword evidence="4 17" id="KW-0808">Transferase</keyword>
<evidence type="ECO:0000313" key="20">
    <source>
        <dbReference type="EMBL" id="AXY26593.1"/>
    </source>
</evidence>
<dbReference type="GO" id="GO:0000287">
    <property type="term" value="F:magnesium ion binding"/>
    <property type="evidence" value="ECO:0007669"/>
    <property type="project" value="UniProtKB-UniRule"/>
</dbReference>
<keyword evidence="6 17" id="KW-0479">Metal-binding</keyword>
<reference evidence="20 21" key="1">
    <citation type="submission" date="2017-09" db="EMBL/GenBank/DDBJ databases">
        <title>Complete genome sequence of Oxytococcus suis strain ZY16052.</title>
        <authorList>
            <person name="Li F."/>
        </authorList>
    </citation>
    <scope>NUCLEOTIDE SEQUENCE [LARGE SCALE GENOMIC DNA]</scope>
    <source>
        <strain evidence="20 21">ZY16052</strain>
    </source>
</reference>
<feature type="binding site" evidence="17">
    <location>
        <position position="73"/>
    </location>
    <ligand>
        <name>UDP-N-acetyl-alpha-D-glucosamine</name>
        <dbReference type="ChEBI" id="CHEBI:57705"/>
    </ligand>
</feature>
<evidence type="ECO:0000256" key="10">
    <source>
        <dbReference type="ARBA" id="ARBA00022984"/>
    </source>
</evidence>
<dbReference type="EMBL" id="CP023434">
    <property type="protein sequence ID" value="AXY26593.1"/>
    <property type="molecule type" value="Genomic_DNA"/>
</dbReference>
<dbReference type="AlphaFoldDB" id="A0A347WND6"/>
<comment type="pathway">
    <text evidence="17">Bacterial outer membrane biogenesis; LPS lipid A biosynthesis.</text>
</comment>
<feature type="binding site" evidence="17">
    <location>
        <position position="103"/>
    </location>
    <ligand>
        <name>Mg(2+)</name>
        <dbReference type="ChEBI" id="CHEBI:18420"/>
    </ligand>
</feature>
<evidence type="ECO:0000259" key="19">
    <source>
        <dbReference type="Pfam" id="PF25087"/>
    </source>
</evidence>
<evidence type="ECO:0000256" key="5">
    <source>
        <dbReference type="ARBA" id="ARBA00022695"/>
    </source>
</evidence>
<keyword evidence="9 17" id="KW-0133">Cell shape</keyword>
<dbReference type="InterPro" id="IPR005835">
    <property type="entry name" value="NTP_transferase_dom"/>
</dbReference>
<evidence type="ECO:0000256" key="7">
    <source>
        <dbReference type="ARBA" id="ARBA00022737"/>
    </source>
</evidence>
<feature type="domain" description="Mannose-1-phosphate guanyltransferase C-terminal" evidence="19">
    <location>
        <begin position="262"/>
        <end position="354"/>
    </location>
</feature>
<feature type="region of interest" description="Linker" evidence="17">
    <location>
        <begin position="231"/>
        <end position="251"/>
    </location>
</feature>
<accession>A0A347WND6</accession>
<keyword evidence="10 17" id="KW-0573">Peptidoglycan synthesis</keyword>
<proteinExistence type="inferred from homology"/>
<dbReference type="SUPFAM" id="SSF53448">
    <property type="entry name" value="Nucleotide-diphospho-sugar transferases"/>
    <property type="match status" value="1"/>
</dbReference>
<feature type="binding site" evidence="17">
    <location>
        <begin position="9"/>
        <end position="12"/>
    </location>
    <ligand>
        <name>UDP-N-acetyl-alpha-D-glucosamine</name>
        <dbReference type="ChEBI" id="CHEBI:57705"/>
    </ligand>
</feature>
<feature type="binding site" evidence="17">
    <location>
        <begin position="101"/>
        <end position="103"/>
    </location>
    <ligand>
        <name>UDP-N-acetyl-alpha-D-glucosamine</name>
        <dbReference type="ChEBI" id="CHEBI:57705"/>
    </ligand>
</feature>
<keyword evidence="12 17" id="KW-0012">Acyltransferase</keyword>
<dbReference type="UniPathway" id="UPA00973"/>
<keyword evidence="5 17" id="KW-0548">Nucleotidyltransferase</keyword>
<comment type="subcellular location">
    <subcellularLocation>
        <location evidence="17">Cytoplasm</location>
    </subcellularLocation>
</comment>
<comment type="function">
    <text evidence="16 17">Catalyzes the last two sequential reactions in the de novo biosynthetic pathway for UDP-N-acetylglucosamine (UDP-GlcNAc). The C-terminal domain catalyzes the transfer of acetyl group from acetyl coenzyme A to glucosamine-1-phosphate (GlcN-1-P) to produce N-acetylglucosamine-1-phosphate (GlcNAc-1-P), which is converted into UDP-GlcNAc by the transfer of uridine 5-monophosphate (from uridine 5-triphosphate), a reaction catalyzed by the N-terminal domain.</text>
</comment>
<feature type="binding site" evidence="17">
    <location>
        <position position="366"/>
    </location>
    <ligand>
        <name>UDP-N-acetyl-alpha-D-glucosamine</name>
        <dbReference type="ChEBI" id="CHEBI:57705"/>
    </ligand>
</feature>
<comment type="pathway">
    <text evidence="1 17">Nucleotide-sugar biosynthesis; UDP-N-acetyl-alpha-D-glucosamine biosynthesis; N-acetyl-alpha-D-glucosamine 1-phosphate from alpha-D-glucosamine 6-phosphate (route II): step 2/2.</text>
</comment>
<dbReference type="EC" id="2.7.7.23" evidence="17"/>
<comment type="catalytic activity">
    <reaction evidence="14 17">
        <text>alpha-D-glucosamine 1-phosphate + acetyl-CoA = N-acetyl-alpha-D-glucosamine 1-phosphate + CoA + H(+)</text>
        <dbReference type="Rhea" id="RHEA:13725"/>
        <dbReference type="ChEBI" id="CHEBI:15378"/>
        <dbReference type="ChEBI" id="CHEBI:57287"/>
        <dbReference type="ChEBI" id="CHEBI:57288"/>
        <dbReference type="ChEBI" id="CHEBI:57776"/>
        <dbReference type="ChEBI" id="CHEBI:58516"/>
        <dbReference type="EC" id="2.3.1.157"/>
    </reaction>
</comment>
<evidence type="ECO:0000256" key="8">
    <source>
        <dbReference type="ARBA" id="ARBA00022842"/>
    </source>
</evidence>
<dbReference type="InterPro" id="IPR029044">
    <property type="entry name" value="Nucleotide-diphossugar_trans"/>
</dbReference>
<comment type="caution">
    <text evidence="17">Lacks conserved residue(s) required for the propagation of feature annotation.</text>
</comment>
<evidence type="ECO:0000256" key="12">
    <source>
        <dbReference type="ARBA" id="ARBA00023315"/>
    </source>
</evidence>
<dbReference type="CDD" id="cd02540">
    <property type="entry name" value="GT2_GlmU_N_bac"/>
    <property type="match status" value="1"/>
</dbReference>
<feature type="binding site" evidence="17">
    <location>
        <begin position="78"/>
        <end position="79"/>
    </location>
    <ligand>
        <name>UDP-N-acetyl-alpha-D-glucosamine</name>
        <dbReference type="ChEBI" id="CHEBI:57705"/>
    </ligand>
</feature>
<dbReference type="Pfam" id="PF00483">
    <property type="entry name" value="NTP_transferase"/>
    <property type="match status" value="1"/>
</dbReference>